<evidence type="ECO:0000256" key="1">
    <source>
        <dbReference type="SAM" id="Phobius"/>
    </source>
</evidence>
<gene>
    <name evidence="2" type="ORF">JZ751_018359</name>
</gene>
<keyword evidence="1" id="KW-0812">Transmembrane</keyword>
<dbReference type="Pfam" id="PF09773">
    <property type="entry name" value="Meckelin"/>
    <property type="match status" value="1"/>
</dbReference>
<dbReference type="PANTHER" id="PTHR21274:SF1">
    <property type="entry name" value="TRANSMEMBRANE PROTEIN 67"/>
    <property type="match status" value="1"/>
</dbReference>
<reference evidence="2" key="1">
    <citation type="thesis" date="2021" institute="BYU ScholarsArchive" country="Provo, UT, USA">
        <title>Applications of and Algorithms for Genome Assembly and Genomic Analyses with an Emphasis on Marine Teleosts.</title>
        <authorList>
            <person name="Pickett B.D."/>
        </authorList>
    </citation>
    <scope>NUCLEOTIDE SEQUENCE</scope>
    <source>
        <strain evidence="2">HI-2016</strain>
    </source>
</reference>
<comment type="caution">
    <text evidence="2">The sequence shown here is derived from an EMBL/GenBank/DDBJ whole genome shotgun (WGS) entry which is preliminary data.</text>
</comment>
<dbReference type="PANTHER" id="PTHR21274">
    <property type="entry name" value="MECKELIN"/>
    <property type="match status" value="1"/>
</dbReference>
<proteinExistence type="predicted"/>
<organism evidence="2 3">
    <name type="scientific">Albula glossodonta</name>
    <name type="common">roundjaw bonefish</name>
    <dbReference type="NCBI Taxonomy" id="121402"/>
    <lineage>
        <taxon>Eukaryota</taxon>
        <taxon>Metazoa</taxon>
        <taxon>Chordata</taxon>
        <taxon>Craniata</taxon>
        <taxon>Vertebrata</taxon>
        <taxon>Euteleostomi</taxon>
        <taxon>Actinopterygii</taxon>
        <taxon>Neopterygii</taxon>
        <taxon>Teleostei</taxon>
        <taxon>Albuliformes</taxon>
        <taxon>Albulidae</taxon>
        <taxon>Albula</taxon>
    </lineage>
</organism>
<dbReference type="GO" id="GO:0060271">
    <property type="term" value="P:cilium assembly"/>
    <property type="evidence" value="ECO:0007669"/>
    <property type="project" value="InterPro"/>
</dbReference>
<feature type="non-terminal residue" evidence="2">
    <location>
        <position position="79"/>
    </location>
</feature>
<sequence>FLSPQTIVKFLAFLIGNLGNAFFLVTFGTGVYWLIVFKGQKSTVDMVLPSPGGSVETDFIIFLSLAFTFKVRNCIFNTR</sequence>
<dbReference type="InterPro" id="IPR019170">
    <property type="entry name" value="Meckelin"/>
</dbReference>
<feature type="transmembrane region" description="Helical" evidence="1">
    <location>
        <begin position="12"/>
        <end position="36"/>
    </location>
</feature>
<keyword evidence="1" id="KW-0472">Membrane</keyword>
<keyword evidence="1" id="KW-1133">Transmembrane helix</keyword>
<name>A0A8T2NSF9_9TELE</name>
<dbReference type="EMBL" id="JAFBMS010000031">
    <property type="protein sequence ID" value="KAG9342041.1"/>
    <property type="molecule type" value="Genomic_DNA"/>
</dbReference>
<evidence type="ECO:0000313" key="2">
    <source>
        <dbReference type="EMBL" id="KAG9342041.1"/>
    </source>
</evidence>
<dbReference type="Proteomes" id="UP000824540">
    <property type="component" value="Unassembled WGS sequence"/>
</dbReference>
<keyword evidence="3" id="KW-1185">Reference proteome</keyword>
<accession>A0A8T2NSF9</accession>
<feature type="non-terminal residue" evidence="2">
    <location>
        <position position="1"/>
    </location>
</feature>
<protein>
    <submittedName>
        <fullName evidence="2">Uncharacterized protein</fullName>
    </submittedName>
</protein>
<dbReference type="AlphaFoldDB" id="A0A8T2NSF9"/>
<evidence type="ECO:0000313" key="3">
    <source>
        <dbReference type="Proteomes" id="UP000824540"/>
    </source>
</evidence>
<dbReference type="OrthoDB" id="419138at2759"/>
<dbReference type="GO" id="GO:0036038">
    <property type="term" value="C:MKS complex"/>
    <property type="evidence" value="ECO:0007669"/>
    <property type="project" value="InterPro"/>
</dbReference>